<dbReference type="AlphaFoldDB" id="A0AAV4HZ05"/>
<dbReference type="EMBL" id="BMAT01009263">
    <property type="protein sequence ID" value="GFS02945.1"/>
    <property type="molecule type" value="Genomic_DNA"/>
</dbReference>
<evidence type="ECO:0008006" key="4">
    <source>
        <dbReference type="Google" id="ProtNLM"/>
    </source>
</evidence>
<keyword evidence="3" id="KW-1185">Reference proteome</keyword>
<sequence length="168" mass="17735">MGYHPLHFVSLASGPMPGLSWISHIVADANRAQASSAPASGDDSENDDATNESQGGDAVDGSAINATKMEAAAYIYIYMLMPDGTITEKSVSSGVHCTNYKAELEAIKAVLKLKEEVTADQSGAKVGILSNSKSVLQKLEDPKAAEHEYLKATLHDELYCASLAALYG</sequence>
<accession>A0AAV4HZ05</accession>
<name>A0AAV4HZ05_9GAST</name>
<evidence type="ECO:0000313" key="2">
    <source>
        <dbReference type="EMBL" id="GFS02945.1"/>
    </source>
</evidence>
<dbReference type="GO" id="GO:0003676">
    <property type="term" value="F:nucleic acid binding"/>
    <property type="evidence" value="ECO:0007669"/>
    <property type="project" value="InterPro"/>
</dbReference>
<organism evidence="2 3">
    <name type="scientific">Elysia marginata</name>
    <dbReference type="NCBI Taxonomy" id="1093978"/>
    <lineage>
        <taxon>Eukaryota</taxon>
        <taxon>Metazoa</taxon>
        <taxon>Spiralia</taxon>
        <taxon>Lophotrochozoa</taxon>
        <taxon>Mollusca</taxon>
        <taxon>Gastropoda</taxon>
        <taxon>Heterobranchia</taxon>
        <taxon>Euthyneura</taxon>
        <taxon>Panpulmonata</taxon>
        <taxon>Sacoglossa</taxon>
        <taxon>Placobranchoidea</taxon>
        <taxon>Plakobranchidae</taxon>
        <taxon>Elysia</taxon>
    </lineage>
</organism>
<dbReference type="InterPro" id="IPR036397">
    <property type="entry name" value="RNaseH_sf"/>
</dbReference>
<reference evidence="2 3" key="1">
    <citation type="journal article" date="2021" name="Elife">
        <title>Chloroplast acquisition without the gene transfer in kleptoplastic sea slugs, Plakobranchus ocellatus.</title>
        <authorList>
            <person name="Maeda T."/>
            <person name="Takahashi S."/>
            <person name="Yoshida T."/>
            <person name="Shimamura S."/>
            <person name="Takaki Y."/>
            <person name="Nagai Y."/>
            <person name="Toyoda A."/>
            <person name="Suzuki Y."/>
            <person name="Arimoto A."/>
            <person name="Ishii H."/>
            <person name="Satoh N."/>
            <person name="Nishiyama T."/>
            <person name="Hasebe M."/>
            <person name="Maruyama T."/>
            <person name="Minagawa J."/>
            <person name="Obokata J."/>
            <person name="Shigenobu S."/>
        </authorList>
    </citation>
    <scope>NUCLEOTIDE SEQUENCE [LARGE SCALE GENOMIC DNA]</scope>
</reference>
<dbReference type="Proteomes" id="UP000762676">
    <property type="component" value="Unassembled WGS sequence"/>
</dbReference>
<feature type="region of interest" description="Disordered" evidence="1">
    <location>
        <begin position="33"/>
        <end position="61"/>
    </location>
</feature>
<protein>
    <recommendedName>
        <fullName evidence="4">RNase H type-1 domain-containing protein</fullName>
    </recommendedName>
</protein>
<proteinExistence type="predicted"/>
<comment type="caution">
    <text evidence="2">The sequence shown here is derived from an EMBL/GenBank/DDBJ whole genome shotgun (WGS) entry which is preliminary data.</text>
</comment>
<evidence type="ECO:0000256" key="1">
    <source>
        <dbReference type="SAM" id="MobiDB-lite"/>
    </source>
</evidence>
<gene>
    <name evidence="2" type="ORF">ElyMa_004620400</name>
</gene>
<evidence type="ECO:0000313" key="3">
    <source>
        <dbReference type="Proteomes" id="UP000762676"/>
    </source>
</evidence>
<dbReference type="Gene3D" id="3.30.420.10">
    <property type="entry name" value="Ribonuclease H-like superfamily/Ribonuclease H"/>
    <property type="match status" value="1"/>
</dbReference>